<evidence type="ECO:0000313" key="1">
    <source>
        <dbReference type="EMBL" id="SEG04584.1"/>
    </source>
</evidence>
<protein>
    <submittedName>
        <fullName evidence="1">Uncharacterized protein</fullName>
    </submittedName>
</protein>
<proteinExistence type="predicted"/>
<dbReference type="AlphaFoldDB" id="A0A1H5WYJ1"/>
<organism evidence="1 2">
    <name type="scientific">Marinobacterium lutimaris</name>
    <dbReference type="NCBI Taxonomy" id="568106"/>
    <lineage>
        <taxon>Bacteria</taxon>
        <taxon>Pseudomonadati</taxon>
        <taxon>Pseudomonadota</taxon>
        <taxon>Gammaproteobacteria</taxon>
        <taxon>Oceanospirillales</taxon>
        <taxon>Oceanospirillaceae</taxon>
        <taxon>Marinobacterium</taxon>
    </lineage>
</organism>
<accession>A0A1H5WYJ1</accession>
<reference evidence="1 2" key="1">
    <citation type="submission" date="2016-10" db="EMBL/GenBank/DDBJ databases">
        <authorList>
            <person name="de Groot N.N."/>
        </authorList>
    </citation>
    <scope>NUCLEOTIDE SEQUENCE [LARGE SCALE GENOMIC DNA]</scope>
    <source>
        <strain evidence="1 2">DSM 22012</strain>
    </source>
</reference>
<dbReference type="RefSeq" id="WP_146071864.1">
    <property type="nucleotide sequence ID" value="NZ_FNVQ01000001.1"/>
</dbReference>
<name>A0A1H5WYJ1_9GAMM</name>
<dbReference type="EMBL" id="FNVQ01000001">
    <property type="protein sequence ID" value="SEG04584.1"/>
    <property type="molecule type" value="Genomic_DNA"/>
</dbReference>
<gene>
    <name evidence="1" type="ORF">SAMN05444390_1011208</name>
</gene>
<evidence type="ECO:0000313" key="2">
    <source>
        <dbReference type="Proteomes" id="UP000236745"/>
    </source>
</evidence>
<dbReference type="Proteomes" id="UP000236745">
    <property type="component" value="Unassembled WGS sequence"/>
</dbReference>
<sequence length="79" mass="9688">MKKTRRRILLNHRLIQQEYSRKVEEPETLAKSYEWGNHAPPDNLEHPHLWRRQKPAFSRIDSEDSTKHITLWDEIWETL</sequence>
<keyword evidence="2" id="KW-1185">Reference proteome</keyword>